<keyword evidence="3" id="KW-1185">Reference proteome</keyword>
<feature type="region of interest" description="Disordered" evidence="1">
    <location>
        <begin position="1"/>
        <end position="33"/>
    </location>
</feature>
<accession>A0AAV2EC77</accession>
<gene>
    <name evidence="2" type="ORF">LTRI10_LOCUS24827</name>
</gene>
<reference evidence="2 3" key="1">
    <citation type="submission" date="2024-04" db="EMBL/GenBank/DDBJ databases">
        <authorList>
            <person name="Fracassetti M."/>
        </authorList>
    </citation>
    <scope>NUCLEOTIDE SEQUENCE [LARGE SCALE GENOMIC DNA]</scope>
</reference>
<evidence type="ECO:0000313" key="2">
    <source>
        <dbReference type="EMBL" id="CAL1383561.1"/>
    </source>
</evidence>
<feature type="compositionally biased region" description="Basic and acidic residues" evidence="1">
    <location>
        <begin position="24"/>
        <end position="33"/>
    </location>
</feature>
<dbReference type="Proteomes" id="UP001497516">
    <property type="component" value="Chromosome 4"/>
</dbReference>
<protein>
    <submittedName>
        <fullName evidence="2">Uncharacterized protein</fullName>
    </submittedName>
</protein>
<proteinExistence type="predicted"/>
<feature type="compositionally biased region" description="Polar residues" evidence="1">
    <location>
        <begin position="1"/>
        <end position="15"/>
    </location>
</feature>
<sequence>MTRKSPTVENRQSLAKSDEEDEDKDKSSSYRSSHSEIHSLGALKLVPFFWRHHLAGMDNEFLRLERTSHFGMFSPKVTELEAEDDAEHKVIVGRRRFTPIGEYPYEEGKNLDFDAEITLLNEKNKTADNRVVGQVRDSVWMKFIRVNEWKL</sequence>
<dbReference type="AlphaFoldDB" id="A0AAV2EC77"/>
<evidence type="ECO:0000313" key="3">
    <source>
        <dbReference type="Proteomes" id="UP001497516"/>
    </source>
</evidence>
<evidence type="ECO:0000256" key="1">
    <source>
        <dbReference type="SAM" id="MobiDB-lite"/>
    </source>
</evidence>
<dbReference type="EMBL" id="OZ034817">
    <property type="protein sequence ID" value="CAL1383561.1"/>
    <property type="molecule type" value="Genomic_DNA"/>
</dbReference>
<name>A0AAV2EC77_9ROSI</name>
<organism evidence="2 3">
    <name type="scientific">Linum trigynum</name>
    <dbReference type="NCBI Taxonomy" id="586398"/>
    <lineage>
        <taxon>Eukaryota</taxon>
        <taxon>Viridiplantae</taxon>
        <taxon>Streptophyta</taxon>
        <taxon>Embryophyta</taxon>
        <taxon>Tracheophyta</taxon>
        <taxon>Spermatophyta</taxon>
        <taxon>Magnoliopsida</taxon>
        <taxon>eudicotyledons</taxon>
        <taxon>Gunneridae</taxon>
        <taxon>Pentapetalae</taxon>
        <taxon>rosids</taxon>
        <taxon>fabids</taxon>
        <taxon>Malpighiales</taxon>
        <taxon>Linaceae</taxon>
        <taxon>Linum</taxon>
    </lineage>
</organism>